<proteinExistence type="predicted"/>
<dbReference type="RefSeq" id="WP_039813803.1">
    <property type="nucleotide sequence ID" value="NZ_JARWOO010000059.1"/>
</dbReference>
<dbReference type="InterPro" id="IPR052523">
    <property type="entry name" value="Trichothecene_AcTrans"/>
</dbReference>
<reference evidence="2 3" key="1">
    <citation type="submission" date="2018-06" db="EMBL/GenBank/DDBJ databases">
        <authorList>
            <consortium name="Pathogen Informatics"/>
            <person name="Doyle S."/>
        </authorList>
    </citation>
    <scope>NUCLEOTIDE SEQUENCE [LARGE SCALE GENOMIC DNA]</scope>
    <source>
        <strain evidence="2 3">NCTC1934</strain>
    </source>
</reference>
<dbReference type="Gene3D" id="3.40.630.30">
    <property type="match status" value="1"/>
</dbReference>
<dbReference type="Pfam" id="PF00583">
    <property type="entry name" value="Acetyltransf_1"/>
    <property type="match status" value="1"/>
</dbReference>
<accession>A0A379JJP6</accession>
<keyword evidence="3" id="KW-1185">Reference proteome</keyword>
<feature type="domain" description="N-acetyltransferase" evidence="1">
    <location>
        <begin position="3"/>
        <end position="200"/>
    </location>
</feature>
<dbReference type="GO" id="GO:0016747">
    <property type="term" value="F:acyltransferase activity, transferring groups other than amino-acyl groups"/>
    <property type="evidence" value="ECO:0007669"/>
    <property type="project" value="InterPro"/>
</dbReference>
<dbReference type="Proteomes" id="UP000255467">
    <property type="component" value="Unassembled WGS sequence"/>
</dbReference>
<keyword evidence="2" id="KW-0808">Transferase</keyword>
<dbReference type="PANTHER" id="PTHR42791">
    <property type="entry name" value="GNAT FAMILY ACETYLTRANSFERASE"/>
    <property type="match status" value="1"/>
</dbReference>
<dbReference type="OrthoDB" id="7057833at2"/>
<dbReference type="InterPro" id="IPR016181">
    <property type="entry name" value="Acyl_CoA_acyltransferase"/>
</dbReference>
<dbReference type="AlphaFoldDB" id="A0A379JJP6"/>
<sequence>MQVTVRPATDSDIPELARVLGIAFLDDPVATYFVPDAGVRADRMALMYATLTRTHFLRYGGVDVVEDDAGTIVGAAVWAPPGHWHASTAATLRAAPNMIRAFRGRIRLAGRMAERMADVHPREPHWYLAFIGTLPTARGRGYGQALLNSRLDRCDAEGVPAYLESSKADNVPYYERFGFVQTAEHDFTDGGPLVWSMWREPADQAD</sequence>
<gene>
    <name evidence="2" type="ORF">NCTC1934_05816</name>
</gene>
<evidence type="ECO:0000313" key="2">
    <source>
        <dbReference type="EMBL" id="SUD48481.1"/>
    </source>
</evidence>
<dbReference type="PROSITE" id="PS51186">
    <property type="entry name" value="GNAT"/>
    <property type="match status" value="1"/>
</dbReference>
<dbReference type="PANTHER" id="PTHR42791:SF1">
    <property type="entry name" value="N-ACETYLTRANSFERASE DOMAIN-CONTAINING PROTEIN"/>
    <property type="match status" value="1"/>
</dbReference>
<dbReference type="SUPFAM" id="SSF55729">
    <property type="entry name" value="Acyl-CoA N-acyltransferases (Nat)"/>
    <property type="match status" value="1"/>
</dbReference>
<evidence type="ECO:0000313" key="3">
    <source>
        <dbReference type="Proteomes" id="UP000255467"/>
    </source>
</evidence>
<protein>
    <submittedName>
        <fullName evidence="2">Predicted acetyltransferase</fullName>
    </submittedName>
</protein>
<dbReference type="CDD" id="cd04301">
    <property type="entry name" value="NAT_SF"/>
    <property type="match status" value="1"/>
</dbReference>
<organism evidence="2 3">
    <name type="scientific">Nocardia otitidiscaviarum</name>
    <dbReference type="NCBI Taxonomy" id="1823"/>
    <lineage>
        <taxon>Bacteria</taxon>
        <taxon>Bacillati</taxon>
        <taxon>Actinomycetota</taxon>
        <taxon>Actinomycetes</taxon>
        <taxon>Mycobacteriales</taxon>
        <taxon>Nocardiaceae</taxon>
        <taxon>Nocardia</taxon>
    </lineage>
</organism>
<dbReference type="EMBL" id="UGRY01000005">
    <property type="protein sequence ID" value="SUD48481.1"/>
    <property type="molecule type" value="Genomic_DNA"/>
</dbReference>
<dbReference type="InterPro" id="IPR000182">
    <property type="entry name" value="GNAT_dom"/>
</dbReference>
<dbReference type="STRING" id="1406858.GCA_000710895_04481"/>
<evidence type="ECO:0000259" key="1">
    <source>
        <dbReference type="PROSITE" id="PS51186"/>
    </source>
</evidence>
<name>A0A379JJP6_9NOCA</name>